<protein>
    <submittedName>
        <fullName evidence="4">2-oxoglutarate-dependent dioxygenase aop1</fullName>
    </submittedName>
</protein>
<accession>A0AAW0MBG9</accession>
<proteinExistence type="predicted"/>
<keyword evidence="4" id="KW-0223">Dioxygenase</keyword>
<name>A0AAW0MBG9_QUESU</name>
<dbReference type="AlphaFoldDB" id="A0AAW0MBG9"/>
<dbReference type="GO" id="GO:0051213">
    <property type="term" value="F:dioxygenase activity"/>
    <property type="evidence" value="ECO:0007669"/>
    <property type="project" value="UniProtKB-KW"/>
</dbReference>
<evidence type="ECO:0000259" key="3">
    <source>
        <dbReference type="Pfam" id="PF14226"/>
    </source>
</evidence>
<dbReference type="SUPFAM" id="SSF51197">
    <property type="entry name" value="Clavaminate synthase-like"/>
    <property type="match status" value="1"/>
</dbReference>
<sequence>MRKQVCHALKEYGCFVVELSHKVSLQLHNKIFDAVGELFDFPTETKKKKKIIIIIIAYEKPFHGYASSALHERLVIEEEGFEIYGHLYQKHIHLAIYSYVK</sequence>
<gene>
    <name evidence="4" type="primary">AOP1_2</name>
    <name evidence="4" type="ORF">CFP56_042112</name>
</gene>
<reference evidence="4" key="3">
    <citation type="submission" date="2023-07" db="EMBL/GenBank/DDBJ databases">
        <title>An improved reference 1 genome and first organelle genomes of Quercus suber.</title>
        <authorList>
            <consortium name="Genosuber Consortium"/>
            <person name="Usie A."/>
            <person name="Serra O."/>
            <person name="Barros P."/>
        </authorList>
    </citation>
    <scope>NUCLEOTIDE SEQUENCE</scope>
    <source>
        <strain evidence="4">HL8</strain>
        <tissue evidence="4">Leaves</tissue>
    </source>
</reference>
<dbReference type="GO" id="GO:0046872">
    <property type="term" value="F:metal ion binding"/>
    <property type="evidence" value="ECO:0007669"/>
    <property type="project" value="UniProtKB-KW"/>
</dbReference>
<dbReference type="EMBL" id="PKMF04000008">
    <property type="protein sequence ID" value="KAK7860113.1"/>
    <property type="molecule type" value="Genomic_DNA"/>
</dbReference>
<keyword evidence="2" id="KW-0408">Iron</keyword>
<feature type="domain" description="Non-haem dioxygenase N-terminal" evidence="3">
    <location>
        <begin position="3"/>
        <end position="67"/>
    </location>
</feature>
<reference evidence="4" key="2">
    <citation type="journal article" date="2018" name="Sci. Data">
        <title>The draft genome sequence of cork oak.</title>
        <authorList>
            <person name="Ramos A.M."/>
            <person name="Usie A."/>
            <person name="Barbosa P."/>
            <person name="Barros P.M."/>
            <person name="Capote T."/>
            <person name="Chaves I."/>
            <person name="Simoes F."/>
            <person name="Abreu I."/>
            <person name="Carrasquinho I."/>
            <person name="Faro C."/>
            <person name="Guimaraes J.B."/>
            <person name="Mendonca D."/>
            <person name="Nobrega F."/>
            <person name="Rodrigues L."/>
            <person name="Saibo N.J.M."/>
            <person name="Varela M.C."/>
            <person name="Egas C."/>
            <person name="Matos J."/>
            <person name="Miguel C.M."/>
            <person name="Oliveira M.M."/>
            <person name="Ricardo C.P."/>
            <person name="Goncalves S."/>
        </authorList>
    </citation>
    <scope>NUCLEOTIDE SEQUENCE [LARGE SCALE GENOMIC DNA]</scope>
    <source>
        <strain evidence="4">HL8</strain>
    </source>
</reference>
<evidence type="ECO:0000256" key="2">
    <source>
        <dbReference type="ARBA" id="ARBA00023004"/>
    </source>
</evidence>
<dbReference type="Pfam" id="PF14226">
    <property type="entry name" value="DIOX_N"/>
    <property type="match status" value="1"/>
</dbReference>
<keyword evidence="1" id="KW-0479">Metal-binding</keyword>
<organism evidence="4">
    <name type="scientific">Quercus suber</name>
    <name type="common">Cork oak</name>
    <dbReference type="NCBI Taxonomy" id="58331"/>
    <lineage>
        <taxon>Eukaryota</taxon>
        <taxon>Viridiplantae</taxon>
        <taxon>Streptophyta</taxon>
        <taxon>Embryophyta</taxon>
        <taxon>Tracheophyta</taxon>
        <taxon>Spermatophyta</taxon>
        <taxon>Magnoliopsida</taxon>
        <taxon>eudicotyledons</taxon>
        <taxon>Gunneridae</taxon>
        <taxon>Pentapetalae</taxon>
        <taxon>rosids</taxon>
        <taxon>fabids</taxon>
        <taxon>Fagales</taxon>
        <taxon>Fagaceae</taxon>
        <taxon>Quercus</taxon>
    </lineage>
</organism>
<dbReference type="InterPro" id="IPR027443">
    <property type="entry name" value="IPNS-like_sf"/>
</dbReference>
<dbReference type="Gene3D" id="2.60.120.330">
    <property type="entry name" value="B-lactam Antibiotic, Isopenicillin N Synthase, Chain"/>
    <property type="match status" value="1"/>
</dbReference>
<evidence type="ECO:0000313" key="4">
    <source>
        <dbReference type="EMBL" id="KAK7860113.1"/>
    </source>
</evidence>
<reference evidence="4" key="1">
    <citation type="submission" date="2017-12" db="EMBL/GenBank/DDBJ databases">
        <authorList>
            <person name="Barbosa P."/>
            <person name="Usie A."/>
            <person name="Ramos A.M."/>
        </authorList>
    </citation>
    <scope>NUCLEOTIDE SEQUENCE</scope>
    <source>
        <strain evidence="4">HL8</strain>
        <tissue evidence="4">Leaves</tissue>
    </source>
</reference>
<keyword evidence="4" id="KW-0560">Oxidoreductase</keyword>
<comment type="caution">
    <text evidence="4">The sequence shown here is derived from an EMBL/GenBank/DDBJ whole genome shotgun (WGS) entry which is preliminary data.</text>
</comment>
<evidence type="ECO:0000256" key="1">
    <source>
        <dbReference type="ARBA" id="ARBA00022723"/>
    </source>
</evidence>
<dbReference type="InterPro" id="IPR026992">
    <property type="entry name" value="DIOX_N"/>
</dbReference>